<sequence>MLATLRWLAGGLAWLAGIVCMYASEPSLRSRRVFVFLLFRSIPFLPPFLPIPGYYCCCCCCGSGIDFGSSRFEGQF</sequence>
<evidence type="ECO:0000256" key="1">
    <source>
        <dbReference type="SAM" id="Phobius"/>
    </source>
</evidence>
<dbReference type="EMBL" id="GGFL01007788">
    <property type="protein sequence ID" value="MBW71966.1"/>
    <property type="molecule type" value="Transcribed_RNA"/>
</dbReference>
<evidence type="ECO:0000313" key="2">
    <source>
        <dbReference type="EMBL" id="MBW71966.1"/>
    </source>
</evidence>
<keyword evidence="1" id="KW-0812">Transmembrane</keyword>
<proteinExistence type="predicted"/>
<keyword evidence="1" id="KW-1133">Transmembrane helix</keyword>
<dbReference type="AlphaFoldDB" id="A0A2M4D351"/>
<feature type="transmembrane region" description="Helical" evidence="1">
    <location>
        <begin position="6"/>
        <end position="23"/>
    </location>
</feature>
<keyword evidence="1" id="KW-0472">Membrane</keyword>
<organism evidence="2">
    <name type="scientific">Anopheles darlingi</name>
    <name type="common">Mosquito</name>
    <dbReference type="NCBI Taxonomy" id="43151"/>
    <lineage>
        <taxon>Eukaryota</taxon>
        <taxon>Metazoa</taxon>
        <taxon>Ecdysozoa</taxon>
        <taxon>Arthropoda</taxon>
        <taxon>Hexapoda</taxon>
        <taxon>Insecta</taxon>
        <taxon>Pterygota</taxon>
        <taxon>Neoptera</taxon>
        <taxon>Endopterygota</taxon>
        <taxon>Diptera</taxon>
        <taxon>Nematocera</taxon>
        <taxon>Culicoidea</taxon>
        <taxon>Culicidae</taxon>
        <taxon>Anophelinae</taxon>
        <taxon>Anopheles</taxon>
    </lineage>
</organism>
<reference evidence="2" key="1">
    <citation type="submission" date="2018-01" db="EMBL/GenBank/DDBJ databases">
        <title>An insight into the sialome of Amazonian anophelines.</title>
        <authorList>
            <person name="Ribeiro J.M."/>
            <person name="Scarpassa V."/>
            <person name="Calvo E."/>
        </authorList>
    </citation>
    <scope>NUCLEOTIDE SEQUENCE</scope>
</reference>
<protein>
    <submittedName>
        <fullName evidence="2">Putative secreted protein</fullName>
    </submittedName>
</protein>
<accession>A0A2M4D351</accession>
<name>A0A2M4D351_ANODA</name>